<feature type="domain" description="Fe/B12 periplasmic-binding" evidence="4">
    <location>
        <begin position="70"/>
        <end position="329"/>
    </location>
</feature>
<dbReference type="SUPFAM" id="SSF53807">
    <property type="entry name" value="Helical backbone' metal receptor"/>
    <property type="match status" value="1"/>
</dbReference>
<evidence type="ECO:0000259" key="4">
    <source>
        <dbReference type="PROSITE" id="PS50983"/>
    </source>
</evidence>
<accession>A0A833M7R7</accession>
<feature type="chain" id="PRO_5038360724" evidence="3">
    <location>
        <begin position="28"/>
        <end position="330"/>
    </location>
</feature>
<dbReference type="PROSITE" id="PS50983">
    <property type="entry name" value="FE_B12_PBP"/>
    <property type="match status" value="1"/>
</dbReference>
<dbReference type="InterPro" id="IPR054828">
    <property type="entry name" value="Vit_B12_bind_prot"/>
</dbReference>
<dbReference type="EMBL" id="WBZB01000036">
    <property type="protein sequence ID" value="KAB3529153.1"/>
    <property type="molecule type" value="Genomic_DNA"/>
</dbReference>
<sequence length="330" mass="36027">MKKRILSLMIILALVVASIIGCTNNPAEGSHKEPAPEGSQQQPEELESAYPMTIIDGLGNEVTIEKRPERIISIAPSQTEILYALGLGDLLVAVSDYCDYPEEALAKEKVGSAWTTNVEKILELTPDIVFVYGEGQAEAMEQLKAAGITVVKYMPESVDQILNAILAVGEIMDEEEKANALVESMKEKRDEIVAKVKNQPKKKVFYQVWDEPLMTAGPGSFIDELITLAGGENIAANTDGHWPEYSVEALVEADPVVYLAPAHTMESNQLTKEEEDAMKEAIASKPGFEGVSAVVNNRIELLEPNILSRPGARIMEALEIVAKAIHPEVF</sequence>
<reference evidence="5 6" key="1">
    <citation type="submission" date="2019-10" db="EMBL/GenBank/DDBJ databases">
        <title>Alkaliphilus serpentinus sp. nov. and Alkaliphilus pronyensis sp. nov., two novel anaerobic alkaliphilic species isolated from the serpentinized-hosted hydrothermal field of the Prony Bay (New Caledonia).</title>
        <authorList>
            <person name="Postec A."/>
        </authorList>
    </citation>
    <scope>NUCLEOTIDE SEQUENCE [LARGE SCALE GENOMIC DNA]</scope>
    <source>
        <strain evidence="5 6">LacT</strain>
    </source>
</reference>
<dbReference type="Pfam" id="PF01497">
    <property type="entry name" value="Peripla_BP_2"/>
    <property type="match status" value="1"/>
</dbReference>
<evidence type="ECO:0000313" key="5">
    <source>
        <dbReference type="EMBL" id="KAB3529153.1"/>
    </source>
</evidence>
<dbReference type="InterPro" id="IPR050902">
    <property type="entry name" value="ABC_Transporter_SBP"/>
</dbReference>
<organism evidence="5 6">
    <name type="scientific">Alkaliphilus serpentinus</name>
    <dbReference type="NCBI Taxonomy" id="1482731"/>
    <lineage>
        <taxon>Bacteria</taxon>
        <taxon>Bacillati</taxon>
        <taxon>Bacillota</taxon>
        <taxon>Clostridia</taxon>
        <taxon>Peptostreptococcales</taxon>
        <taxon>Natronincolaceae</taxon>
        <taxon>Alkaliphilus</taxon>
    </lineage>
</organism>
<dbReference type="RefSeq" id="WP_151866209.1">
    <property type="nucleotide sequence ID" value="NZ_WBZB01000036.1"/>
</dbReference>
<keyword evidence="2 3" id="KW-0732">Signal</keyword>
<proteinExistence type="inferred from homology"/>
<keyword evidence="6" id="KW-1185">Reference proteome</keyword>
<dbReference type="PANTHER" id="PTHR30535">
    <property type="entry name" value="VITAMIN B12-BINDING PROTEIN"/>
    <property type="match status" value="1"/>
</dbReference>
<dbReference type="PANTHER" id="PTHR30535:SF34">
    <property type="entry name" value="MOLYBDATE-BINDING PROTEIN MOLA"/>
    <property type="match status" value="1"/>
</dbReference>
<dbReference type="AlphaFoldDB" id="A0A833M7R7"/>
<dbReference type="Gene3D" id="3.40.50.1980">
    <property type="entry name" value="Nitrogenase molybdenum iron protein domain"/>
    <property type="match status" value="2"/>
</dbReference>
<comment type="similarity">
    <text evidence="1">Belongs to the bacterial solute-binding protein 8 family.</text>
</comment>
<gene>
    <name evidence="5" type="ORF">F8153_09960</name>
</gene>
<dbReference type="CDD" id="cd01143">
    <property type="entry name" value="YvrC"/>
    <property type="match status" value="1"/>
</dbReference>
<comment type="caution">
    <text evidence="5">The sequence shown here is derived from an EMBL/GenBank/DDBJ whole genome shotgun (WGS) entry which is preliminary data.</text>
</comment>
<evidence type="ECO:0000256" key="2">
    <source>
        <dbReference type="ARBA" id="ARBA00022729"/>
    </source>
</evidence>
<dbReference type="Proteomes" id="UP000465601">
    <property type="component" value="Unassembled WGS sequence"/>
</dbReference>
<dbReference type="OrthoDB" id="9816357at2"/>
<evidence type="ECO:0000256" key="1">
    <source>
        <dbReference type="ARBA" id="ARBA00008814"/>
    </source>
</evidence>
<evidence type="ECO:0000313" key="6">
    <source>
        <dbReference type="Proteomes" id="UP000465601"/>
    </source>
</evidence>
<dbReference type="GO" id="GO:0071281">
    <property type="term" value="P:cellular response to iron ion"/>
    <property type="evidence" value="ECO:0007669"/>
    <property type="project" value="TreeGrafter"/>
</dbReference>
<dbReference type="PROSITE" id="PS51257">
    <property type="entry name" value="PROKAR_LIPOPROTEIN"/>
    <property type="match status" value="1"/>
</dbReference>
<evidence type="ECO:0000256" key="3">
    <source>
        <dbReference type="SAM" id="SignalP"/>
    </source>
</evidence>
<name>A0A833M7R7_9FIRM</name>
<dbReference type="InterPro" id="IPR002491">
    <property type="entry name" value="ABC_transptr_periplasmic_BD"/>
</dbReference>
<dbReference type="NCBIfam" id="NF038402">
    <property type="entry name" value="TroA_like"/>
    <property type="match status" value="1"/>
</dbReference>
<feature type="signal peptide" evidence="3">
    <location>
        <begin position="1"/>
        <end position="27"/>
    </location>
</feature>
<protein>
    <submittedName>
        <fullName evidence="5">ABC transporter substrate-binding protein</fullName>
    </submittedName>
</protein>